<dbReference type="Proteomes" id="UP000789390">
    <property type="component" value="Unassembled WGS sequence"/>
</dbReference>
<organism evidence="9 10">
    <name type="scientific">Daphnia galeata</name>
    <dbReference type="NCBI Taxonomy" id="27404"/>
    <lineage>
        <taxon>Eukaryota</taxon>
        <taxon>Metazoa</taxon>
        <taxon>Ecdysozoa</taxon>
        <taxon>Arthropoda</taxon>
        <taxon>Crustacea</taxon>
        <taxon>Branchiopoda</taxon>
        <taxon>Diplostraca</taxon>
        <taxon>Cladocera</taxon>
        <taxon>Anomopoda</taxon>
        <taxon>Daphniidae</taxon>
        <taxon>Daphnia</taxon>
    </lineage>
</organism>
<sequence>MAERPSNYSGNSSEKYRANGSRNGLKEANHSHPQSTATTMSTTPGDETKDDKKVSWETMLPSNRGNTIDVRTWGKTTSRSRRASTLRHASTPTEEVELGMMPDLSQGLPNEEEMWQKMQQIRSLPITMGEKRRLKAELKVAQNLRVHGLELIRFRRRQIWHRIHSFAMQIFSFFSPWKQTIRSIEANFGTGVASYFLLIRWQMLLNCLITLFAVSLILVPWEVGQDSCENLNLTVLYPPQSVLDGCNRPSNNSACDDACVARSDGCWLDYRSSVMSTIANHSSEPLLLIQDTVQGTGWLEFTVAFYGYYQPAFLPWGSDEVYNFALAYQLVVYFVLLFSLVCMAKSVATGFKDNIGLGRSWLHQFSDLAFTSWDYCIDSAKVAQLKKKAILHAFRVALADKDYANEKAARNMRKKVHLFFLRLAVNVLVMGTLGLAAYIIYLVTTFSETYRKELNLGTGSFKNVEDFRILMIGFLPSIVITALNFLVPILFRAIVRFERFSATFEIKITLARTVLLRLASLLVLVLTLYSNLQKSGLNSSCNAKQLQHAPCWETYVGQQLYRLCIFDVFVTIFITLLIEFPLSLIFRRSVLPTSRWNCIANPEFNLVGSTLDMVYSQSICWLGMFYCPVLPIITTVKCVIVFYVKYFSLLIYSCPPSRVYGASSSTSLFMNVLLVSFISCVLPLGYHVTSLQPSVSCGPFRGFDTVWSAVSSEVDTLSNTLKNILFFFGSAGFFVPAILILLVALYYYRSKAVANRAVVESLTSQLILEAEDKQFLIARLTAVGKQQLHV</sequence>
<feature type="transmembrane region" description="Helical" evidence="7">
    <location>
        <begin position="560"/>
        <end position="586"/>
    </location>
</feature>
<accession>A0A8J2RCK0</accession>
<feature type="region of interest" description="Disordered" evidence="6">
    <location>
        <begin position="1"/>
        <end position="56"/>
    </location>
</feature>
<comment type="similarity">
    <text evidence="2">Belongs to the TMC family.</text>
</comment>
<evidence type="ECO:0000256" key="3">
    <source>
        <dbReference type="ARBA" id="ARBA00022692"/>
    </source>
</evidence>
<dbReference type="EMBL" id="CAKKLH010000024">
    <property type="protein sequence ID" value="CAH0099773.1"/>
    <property type="molecule type" value="Genomic_DNA"/>
</dbReference>
<evidence type="ECO:0000259" key="8">
    <source>
        <dbReference type="Pfam" id="PF07810"/>
    </source>
</evidence>
<feature type="region of interest" description="Disordered" evidence="6">
    <location>
        <begin position="75"/>
        <end position="94"/>
    </location>
</feature>
<evidence type="ECO:0000256" key="5">
    <source>
        <dbReference type="ARBA" id="ARBA00023136"/>
    </source>
</evidence>
<dbReference type="InterPro" id="IPR012496">
    <property type="entry name" value="TMC_dom"/>
</dbReference>
<dbReference type="GO" id="GO:0008381">
    <property type="term" value="F:mechanosensitive monoatomic ion channel activity"/>
    <property type="evidence" value="ECO:0007669"/>
    <property type="project" value="TreeGrafter"/>
</dbReference>
<comment type="subcellular location">
    <subcellularLocation>
        <location evidence="1">Membrane</location>
        <topology evidence="1">Multi-pass membrane protein</topology>
    </subcellularLocation>
</comment>
<feature type="transmembrane region" description="Helical" evidence="7">
    <location>
        <begin position="203"/>
        <end position="221"/>
    </location>
</feature>
<feature type="domain" description="TMC" evidence="8">
    <location>
        <begin position="551"/>
        <end position="663"/>
    </location>
</feature>
<evidence type="ECO:0000256" key="7">
    <source>
        <dbReference type="SAM" id="Phobius"/>
    </source>
</evidence>
<dbReference type="OrthoDB" id="1936208at2759"/>
<gene>
    <name evidence="9" type="ORF">DGAL_LOCUS1931</name>
</gene>
<feature type="transmembrane region" description="Helical" evidence="7">
    <location>
        <begin position="321"/>
        <end position="342"/>
    </location>
</feature>
<protein>
    <recommendedName>
        <fullName evidence="8">TMC domain-containing protein</fullName>
    </recommendedName>
</protein>
<dbReference type="PANTHER" id="PTHR23302:SF24">
    <property type="entry name" value="TMC DOMAIN-CONTAINING PROTEIN"/>
    <property type="match status" value="1"/>
</dbReference>
<feature type="compositionally biased region" description="Polar residues" evidence="6">
    <location>
        <begin position="31"/>
        <end position="45"/>
    </location>
</feature>
<keyword evidence="3 7" id="KW-0812">Transmembrane</keyword>
<dbReference type="InterPro" id="IPR038900">
    <property type="entry name" value="TMC"/>
</dbReference>
<proteinExistence type="inferred from homology"/>
<feature type="transmembrane region" description="Helical" evidence="7">
    <location>
        <begin position="724"/>
        <end position="748"/>
    </location>
</feature>
<evidence type="ECO:0000256" key="2">
    <source>
        <dbReference type="ARBA" id="ARBA00006510"/>
    </source>
</evidence>
<feature type="compositionally biased region" description="Polar residues" evidence="6">
    <location>
        <begin position="1"/>
        <end position="13"/>
    </location>
</feature>
<evidence type="ECO:0000313" key="10">
    <source>
        <dbReference type="Proteomes" id="UP000789390"/>
    </source>
</evidence>
<evidence type="ECO:0000313" key="9">
    <source>
        <dbReference type="EMBL" id="CAH0099773.1"/>
    </source>
</evidence>
<evidence type="ECO:0000256" key="4">
    <source>
        <dbReference type="ARBA" id="ARBA00022989"/>
    </source>
</evidence>
<reference evidence="9" key="1">
    <citation type="submission" date="2021-11" db="EMBL/GenBank/DDBJ databases">
        <authorList>
            <person name="Schell T."/>
        </authorList>
    </citation>
    <scope>NUCLEOTIDE SEQUENCE</scope>
    <source>
        <strain evidence="9">M5</strain>
    </source>
</reference>
<feature type="transmembrane region" description="Helical" evidence="7">
    <location>
        <begin position="419"/>
        <end position="441"/>
    </location>
</feature>
<keyword evidence="10" id="KW-1185">Reference proteome</keyword>
<dbReference type="AlphaFoldDB" id="A0A8J2RCK0"/>
<comment type="caution">
    <text evidence="9">The sequence shown here is derived from an EMBL/GenBank/DDBJ whole genome shotgun (WGS) entry which is preliminary data.</text>
</comment>
<evidence type="ECO:0000256" key="6">
    <source>
        <dbReference type="SAM" id="MobiDB-lite"/>
    </source>
</evidence>
<feature type="compositionally biased region" description="Basic and acidic residues" evidence="6">
    <location>
        <begin position="46"/>
        <end position="55"/>
    </location>
</feature>
<name>A0A8J2RCK0_9CRUS</name>
<dbReference type="GO" id="GO:0005886">
    <property type="term" value="C:plasma membrane"/>
    <property type="evidence" value="ECO:0007669"/>
    <property type="project" value="InterPro"/>
</dbReference>
<dbReference type="Pfam" id="PF07810">
    <property type="entry name" value="TMC"/>
    <property type="match status" value="1"/>
</dbReference>
<keyword evidence="5 7" id="KW-0472">Membrane</keyword>
<keyword evidence="4 7" id="KW-1133">Transmembrane helix</keyword>
<feature type="transmembrane region" description="Helical" evidence="7">
    <location>
        <begin position="666"/>
        <end position="686"/>
    </location>
</feature>
<feature type="transmembrane region" description="Helical" evidence="7">
    <location>
        <begin position="469"/>
        <end position="494"/>
    </location>
</feature>
<feature type="transmembrane region" description="Helical" evidence="7">
    <location>
        <begin position="632"/>
        <end position="654"/>
    </location>
</feature>
<evidence type="ECO:0000256" key="1">
    <source>
        <dbReference type="ARBA" id="ARBA00004141"/>
    </source>
</evidence>
<dbReference type="PANTHER" id="PTHR23302">
    <property type="entry name" value="TRANSMEMBRANE CHANNEL-RELATED"/>
    <property type="match status" value="1"/>
</dbReference>